<dbReference type="GO" id="GO:0032153">
    <property type="term" value="C:cell division site"/>
    <property type="evidence" value="ECO:0007669"/>
    <property type="project" value="TreeGrafter"/>
</dbReference>
<dbReference type="Gene3D" id="1.20.140.150">
    <property type="match status" value="1"/>
</dbReference>
<dbReference type="InParanoid" id="A0A1Y2DC10"/>
<dbReference type="GO" id="GO:0005886">
    <property type="term" value="C:plasma membrane"/>
    <property type="evidence" value="ECO:0007669"/>
    <property type="project" value="InterPro"/>
</dbReference>
<feature type="chain" id="PRO_5012734133" evidence="6">
    <location>
        <begin position="20"/>
        <end position="253"/>
    </location>
</feature>
<keyword evidence="3 5" id="KW-1133">Transmembrane helix</keyword>
<evidence type="ECO:0000256" key="3">
    <source>
        <dbReference type="ARBA" id="ARBA00022989"/>
    </source>
</evidence>
<keyword evidence="2 5" id="KW-0812">Transmembrane</keyword>
<reference evidence="7 8" key="1">
    <citation type="submission" date="2016-07" db="EMBL/GenBank/DDBJ databases">
        <title>Pervasive Adenine N6-methylation of Active Genes in Fungi.</title>
        <authorList>
            <consortium name="DOE Joint Genome Institute"/>
            <person name="Mondo S.J."/>
            <person name="Dannebaum R.O."/>
            <person name="Kuo R.C."/>
            <person name="Labutti K."/>
            <person name="Haridas S."/>
            <person name="Kuo A."/>
            <person name="Salamov A."/>
            <person name="Ahrendt S.R."/>
            <person name="Lipzen A."/>
            <person name="Sullivan W."/>
            <person name="Andreopoulos W.B."/>
            <person name="Clum A."/>
            <person name="Lindquist E."/>
            <person name="Daum C."/>
            <person name="Ramamoorthy G.K."/>
            <person name="Gryganskyi A."/>
            <person name="Culley D."/>
            <person name="Magnuson J.K."/>
            <person name="James T.Y."/>
            <person name="O'Malley M.A."/>
            <person name="Stajich J.E."/>
            <person name="Spatafora J.W."/>
            <person name="Visel A."/>
            <person name="Grigoriev I.V."/>
        </authorList>
    </citation>
    <scope>NUCLEOTIDE SEQUENCE [LARGE SCALE GENOMIC DNA]</scope>
    <source>
        <strain evidence="7 8">62-1032</strain>
    </source>
</reference>
<accession>A0A1Y2DC10</accession>
<dbReference type="AlphaFoldDB" id="A0A1Y2DC10"/>
<feature type="transmembrane region" description="Helical" evidence="5">
    <location>
        <begin position="166"/>
        <end position="187"/>
    </location>
</feature>
<dbReference type="InterPro" id="IPR009571">
    <property type="entry name" value="SUR7/Rim9-like_fungi"/>
</dbReference>
<dbReference type="OrthoDB" id="2354757at2759"/>
<comment type="subcellular location">
    <subcellularLocation>
        <location evidence="1">Membrane</location>
        <topology evidence="1">Multi-pass membrane protein</topology>
    </subcellularLocation>
</comment>
<dbReference type="PANTHER" id="PTHR28013:SF3">
    <property type="entry name" value="PROTEIN DCV1-RELATED"/>
    <property type="match status" value="1"/>
</dbReference>
<evidence type="ECO:0000256" key="5">
    <source>
        <dbReference type="SAM" id="Phobius"/>
    </source>
</evidence>
<dbReference type="PANTHER" id="PTHR28013">
    <property type="entry name" value="PROTEIN DCV1-RELATED"/>
    <property type="match status" value="1"/>
</dbReference>
<evidence type="ECO:0000313" key="7">
    <source>
        <dbReference type="EMBL" id="ORY56812.1"/>
    </source>
</evidence>
<evidence type="ECO:0000313" key="8">
    <source>
        <dbReference type="Proteomes" id="UP000193467"/>
    </source>
</evidence>
<feature type="signal peptide" evidence="6">
    <location>
        <begin position="1"/>
        <end position="19"/>
    </location>
</feature>
<evidence type="ECO:0000256" key="1">
    <source>
        <dbReference type="ARBA" id="ARBA00004141"/>
    </source>
</evidence>
<feature type="transmembrane region" description="Helical" evidence="5">
    <location>
        <begin position="121"/>
        <end position="146"/>
    </location>
</feature>
<dbReference type="Pfam" id="PF06687">
    <property type="entry name" value="SUR7"/>
    <property type="match status" value="1"/>
</dbReference>
<evidence type="ECO:0000256" key="2">
    <source>
        <dbReference type="ARBA" id="ARBA00022692"/>
    </source>
</evidence>
<comment type="caution">
    <text evidence="7">The sequence shown here is derived from an EMBL/GenBank/DDBJ whole genome shotgun (WGS) entry which is preliminary data.</text>
</comment>
<dbReference type="GO" id="GO:0035838">
    <property type="term" value="C:growing cell tip"/>
    <property type="evidence" value="ECO:0007669"/>
    <property type="project" value="TreeGrafter"/>
</dbReference>
<evidence type="ECO:0000256" key="6">
    <source>
        <dbReference type="SAM" id="SignalP"/>
    </source>
</evidence>
<dbReference type="InterPro" id="IPR051380">
    <property type="entry name" value="pH-response_reg_palI/RIM9"/>
</dbReference>
<sequence length="253" mass="26811">MNICHLFGLLCLLAATVLLIVVSVSTPIWESVYFLKADIVGGGSSTNGLIKLGQWGYCVGSACSKSKLGYDLDAITTATDGQVSASIVHGLTYALVLNPIAAGFSFIALLFALCSNLALGIIASVLSGWAFLVTIIALALDLGLFVTARHRLNDASDNINASFGNALWLVVAAAACQLVAAFTVCFTHSSSKRQRRRDVETRGLTTGEPATGRRGWFGRGSNTNAYGDNTAAGAPVMTEKRHFWQRNKAANTY</sequence>
<protein>
    <submittedName>
        <fullName evidence="7">SUR7/PalI family-domain-containing protein</fullName>
    </submittedName>
</protein>
<keyword evidence="4 5" id="KW-0472">Membrane</keyword>
<dbReference type="STRING" id="106004.A0A1Y2DC10"/>
<dbReference type="EMBL" id="MCGR01000084">
    <property type="protein sequence ID" value="ORY56812.1"/>
    <property type="molecule type" value="Genomic_DNA"/>
</dbReference>
<organism evidence="7 8">
    <name type="scientific">Leucosporidium creatinivorum</name>
    <dbReference type="NCBI Taxonomy" id="106004"/>
    <lineage>
        <taxon>Eukaryota</taxon>
        <taxon>Fungi</taxon>
        <taxon>Dikarya</taxon>
        <taxon>Basidiomycota</taxon>
        <taxon>Pucciniomycotina</taxon>
        <taxon>Microbotryomycetes</taxon>
        <taxon>Leucosporidiales</taxon>
        <taxon>Leucosporidium</taxon>
    </lineage>
</organism>
<keyword evidence="6" id="KW-0732">Signal</keyword>
<proteinExistence type="predicted"/>
<feature type="transmembrane region" description="Helical" evidence="5">
    <location>
        <begin position="91"/>
        <end position="114"/>
    </location>
</feature>
<gene>
    <name evidence="7" type="ORF">BCR35DRAFT_309752</name>
</gene>
<name>A0A1Y2DC10_9BASI</name>
<evidence type="ECO:0000256" key="4">
    <source>
        <dbReference type="ARBA" id="ARBA00023136"/>
    </source>
</evidence>
<keyword evidence="8" id="KW-1185">Reference proteome</keyword>
<dbReference type="Proteomes" id="UP000193467">
    <property type="component" value="Unassembled WGS sequence"/>
</dbReference>